<dbReference type="AlphaFoldDB" id="A0A4R3Z5W6"/>
<evidence type="ECO:0000313" key="2">
    <source>
        <dbReference type="Proteomes" id="UP000295515"/>
    </source>
</evidence>
<comment type="caution">
    <text evidence="1">The sequence shown here is derived from an EMBL/GenBank/DDBJ whole genome shotgun (WGS) entry which is preliminary data.</text>
</comment>
<proteinExistence type="predicted"/>
<keyword evidence="2" id="KW-1185">Reference proteome</keyword>
<dbReference type="Proteomes" id="UP000295515">
    <property type="component" value="Unassembled WGS sequence"/>
</dbReference>
<dbReference type="RefSeq" id="WP_066446294.1">
    <property type="nucleotide sequence ID" value="NZ_CAUWFI010000006.1"/>
</dbReference>
<dbReference type="GeneID" id="98914347"/>
<sequence length="90" mass="10833">MNNNQMIYVDPQLSQGEALRWAYFFKELNNNWVITSENPENKNIDTYELLDKSVVLTKYPELKQLLTLDFDKSISFRKGMNSDKWYDFHF</sequence>
<gene>
    <name evidence="1" type="ORF">EDD60_102104</name>
</gene>
<name>A0A4R3Z5W6_9FIRM</name>
<reference evidence="1 2" key="1">
    <citation type="submission" date="2019-03" db="EMBL/GenBank/DDBJ databases">
        <title>Genomic Encyclopedia of Type Strains, Phase IV (KMG-IV): sequencing the most valuable type-strain genomes for metagenomic binning, comparative biology and taxonomic classification.</title>
        <authorList>
            <person name="Goeker M."/>
        </authorList>
    </citation>
    <scope>NUCLEOTIDE SEQUENCE [LARGE SCALE GENOMIC DNA]</scope>
    <source>
        <strain evidence="1 2">DSM 29487</strain>
    </source>
</reference>
<evidence type="ECO:0000313" key="1">
    <source>
        <dbReference type="EMBL" id="TCW02139.1"/>
    </source>
</evidence>
<accession>A0A4R3Z5W6</accession>
<protein>
    <submittedName>
        <fullName evidence="1">Uncharacterized protein</fullName>
    </submittedName>
</protein>
<organism evidence="1 2">
    <name type="scientific">Longibaculum muris</name>
    <dbReference type="NCBI Taxonomy" id="1796628"/>
    <lineage>
        <taxon>Bacteria</taxon>
        <taxon>Bacillati</taxon>
        <taxon>Bacillota</taxon>
        <taxon>Erysipelotrichia</taxon>
        <taxon>Erysipelotrichales</taxon>
        <taxon>Coprobacillaceae</taxon>
        <taxon>Longibaculum</taxon>
    </lineage>
</organism>
<dbReference type="EMBL" id="SMCQ01000002">
    <property type="protein sequence ID" value="TCW02139.1"/>
    <property type="molecule type" value="Genomic_DNA"/>
</dbReference>